<dbReference type="GO" id="GO:0005634">
    <property type="term" value="C:nucleus"/>
    <property type="evidence" value="ECO:0007669"/>
    <property type="project" value="UniProtKB-SubCell"/>
</dbReference>
<feature type="region of interest" description="Disordered" evidence="6">
    <location>
        <begin position="1119"/>
        <end position="1235"/>
    </location>
</feature>
<dbReference type="SUPFAM" id="SSF48371">
    <property type="entry name" value="ARM repeat"/>
    <property type="match status" value="2"/>
</dbReference>
<evidence type="ECO:0000256" key="1">
    <source>
        <dbReference type="ARBA" id="ARBA00004123"/>
    </source>
</evidence>
<dbReference type="STRING" id="92696.A0A4R0RMJ2"/>
<evidence type="ECO:0000256" key="2">
    <source>
        <dbReference type="ARBA" id="ARBA00022618"/>
    </source>
</evidence>
<dbReference type="InterPro" id="IPR039776">
    <property type="entry name" value="Pds5"/>
</dbReference>
<evidence type="ECO:0000256" key="4">
    <source>
        <dbReference type="ARBA" id="ARBA00023242"/>
    </source>
</evidence>
<proteinExistence type="predicted"/>
<gene>
    <name evidence="7" type="ORF">EIP91_009560</name>
</gene>
<dbReference type="EMBL" id="RWJN01000055">
    <property type="protein sequence ID" value="TCD68846.1"/>
    <property type="molecule type" value="Genomic_DNA"/>
</dbReference>
<feature type="compositionally biased region" description="Basic residues" evidence="6">
    <location>
        <begin position="1206"/>
        <end position="1228"/>
    </location>
</feature>
<feature type="compositionally biased region" description="Basic residues" evidence="6">
    <location>
        <begin position="1148"/>
        <end position="1157"/>
    </location>
</feature>
<dbReference type="CDD" id="cd19953">
    <property type="entry name" value="PDS5"/>
    <property type="match status" value="1"/>
</dbReference>
<feature type="compositionally biased region" description="Basic and acidic residues" evidence="6">
    <location>
        <begin position="1119"/>
        <end position="1133"/>
    </location>
</feature>
<dbReference type="InterPro" id="IPR011989">
    <property type="entry name" value="ARM-like"/>
</dbReference>
<name>A0A4R0RMJ2_9APHY</name>
<keyword evidence="4" id="KW-0539">Nucleus</keyword>
<comment type="subcellular location">
    <subcellularLocation>
        <location evidence="1">Nucleus</location>
    </subcellularLocation>
</comment>
<evidence type="ECO:0000313" key="7">
    <source>
        <dbReference type="EMBL" id="TCD68846.1"/>
    </source>
</evidence>
<dbReference type="GO" id="GO:0006281">
    <property type="term" value="P:DNA repair"/>
    <property type="evidence" value="ECO:0007669"/>
    <property type="project" value="TreeGrafter"/>
</dbReference>
<dbReference type="Gene3D" id="1.25.10.10">
    <property type="entry name" value="Leucine-rich Repeat Variant"/>
    <property type="match status" value="1"/>
</dbReference>
<dbReference type="AlphaFoldDB" id="A0A4R0RMJ2"/>
<dbReference type="Pfam" id="PF20168">
    <property type="entry name" value="PDS5"/>
    <property type="match status" value="1"/>
</dbReference>
<protein>
    <recommendedName>
        <fullName evidence="9">Sister chromatid cohesion protein pds5</fullName>
    </recommendedName>
</protein>
<sequence>MVAQTRGAGQSSPKKLKFHEKLVGKGLSTDALLKKLKVLHKELADMDQELVDTQSLSGVRKELVNKSILLHKDRGVKAYAACCLADLLRLYAPDAPYTQDELADIFAFFFRQLTTGLKGADSPYYSEYYHLLESLSTVKSVVLVCDLPKAEELMEDAFRSFFSLVKHEFAKKIELFMTDILIALIDECNTLPTEVLLVILDQFADKHNRPDDPPHRLAVSVCNTVADKLQQHVCQHLSNEITSNAKLEDYDKVQEAHDLIRELSRSCPSLLANVIPQLEAELATENVQIRLLATEVMGEIFSEKNGAEFARKHRSAWTAWLMRKQDKAQSVRLAFIEGCKGVLINLPEMRHDVEAALESKVLDPDEKVRAAVCKMFSQLDYETALHHVSLKLLKLLAGRGLDKKRSVRAEATNALAQLYSSAYPEIESNDPAACNHFSWIPQQLLHNATANMEVKAISEQAVAEYILPLPSPSNNKGDVDEAVWTDRLLFTTGLLDEPARNYLLSLSGIKSSHPTSFERYVDCCIKNNGGIIDEDEDKVVRQLNEIIKRLAGSFLDPVKASEDLHAFADMNESRLYKLLKSCMDPQTDLKTLVKSSSEFLKRIEQSSSTTVGTMSAFLRRASLRFVNQSSIPTLIRRVQTSTNDTARHAESWLTFISKHLPALYKLHIGELTKAIADERNPKLVEIALQALSATAVWDSKLAPTDKRTHERIMRFVLESNYRHAKFAARLLARSKDSISNCTEVVESIADSLPTADSELLAAHTAVLAQLALRSPEAFEVNSDVIIAFLLKKVLMNGNEASPDDMDTDSEWIENDDLSPLLRAKIFAIKTCQNRCLAHQDDESVGDIAKPVLKMLSTIIQCGGSFTADSNDDPKIKARLRLQAAVSSLRLATVEKLHEDIRQNFVPLALTIQDPCYQIRMVFLNKLISMLSKVQLPPSYNIIPFISIHDPEADVISKAKAYVLTAMRSMPTEQRLLRFEMVFFRLLHFLAHHPDFGTTDENLLDIARYIEFFMELVATADNIHLLFHLAVKTKTVRDADSHAYSENLYAIGDLAQQLIKNYAGKRSWSVQSYPGKVKLPGDIVRPLPNADAANQILQTMYLPDSSLAWLADHKARAADSRAKAKADRVEPAEKKAKRKAAPKTNGNVKRARTKGKRRKAEETEDEDEGDSSDDDEEDDADDAAVSDKENDEAEDEEEPAKEERLSRGARTRAKARIKQQVKKTTRSKPKSASSED</sequence>
<comment type="caution">
    <text evidence="7">The sequence shown here is derived from an EMBL/GenBank/DDBJ whole genome shotgun (WGS) entry which is preliminary data.</text>
</comment>
<evidence type="ECO:0000256" key="6">
    <source>
        <dbReference type="SAM" id="MobiDB-lite"/>
    </source>
</evidence>
<reference evidence="7 8" key="1">
    <citation type="submission" date="2018-11" db="EMBL/GenBank/DDBJ databases">
        <title>Genome assembly of Steccherinum ochraceum LE-BIN_3174, the white-rot fungus of the Steccherinaceae family (The Residual Polyporoid clade, Polyporales, Basidiomycota).</title>
        <authorList>
            <person name="Fedorova T.V."/>
            <person name="Glazunova O.A."/>
            <person name="Landesman E.O."/>
            <person name="Moiseenko K.V."/>
            <person name="Psurtseva N.V."/>
            <person name="Savinova O.S."/>
            <person name="Shakhova N.V."/>
            <person name="Tyazhelova T.V."/>
            <person name="Vasina D.V."/>
        </authorList>
    </citation>
    <scope>NUCLEOTIDE SEQUENCE [LARGE SCALE GENOMIC DNA]</scope>
    <source>
        <strain evidence="7 8">LE-BIN_3174</strain>
    </source>
</reference>
<dbReference type="Proteomes" id="UP000292702">
    <property type="component" value="Unassembled WGS sequence"/>
</dbReference>
<feature type="compositionally biased region" description="Acidic residues" evidence="6">
    <location>
        <begin position="1161"/>
        <end position="1199"/>
    </location>
</feature>
<keyword evidence="3" id="KW-0498">Mitosis</keyword>
<keyword evidence="2" id="KW-0132">Cell division</keyword>
<evidence type="ECO:0000313" key="8">
    <source>
        <dbReference type="Proteomes" id="UP000292702"/>
    </source>
</evidence>
<keyword evidence="8" id="KW-1185">Reference proteome</keyword>
<dbReference type="GO" id="GO:0000785">
    <property type="term" value="C:chromatin"/>
    <property type="evidence" value="ECO:0007669"/>
    <property type="project" value="TreeGrafter"/>
</dbReference>
<dbReference type="PANTHER" id="PTHR12663">
    <property type="entry name" value="ANDROGEN INDUCED INHIBITOR OF PROLIFERATION AS3 / PDS5-RELATED"/>
    <property type="match status" value="1"/>
</dbReference>
<dbReference type="PANTHER" id="PTHR12663:SF0">
    <property type="entry name" value="PRECOCIOUS DISSOCIATION OF SISTERS 5, ISOFORM A"/>
    <property type="match status" value="1"/>
</dbReference>
<evidence type="ECO:0000256" key="3">
    <source>
        <dbReference type="ARBA" id="ARBA00022776"/>
    </source>
</evidence>
<evidence type="ECO:0000256" key="5">
    <source>
        <dbReference type="ARBA" id="ARBA00023306"/>
    </source>
</evidence>
<dbReference type="InterPro" id="IPR016024">
    <property type="entry name" value="ARM-type_fold"/>
</dbReference>
<dbReference type="OrthoDB" id="200660at2759"/>
<evidence type="ECO:0008006" key="9">
    <source>
        <dbReference type="Google" id="ProtNLM"/>
    </source>
</evidence>
<dbReference type="GO" id="GO:0051301">
    <property type="term" value="P:cell division"/>
    <property type="evidence" value="ECO:0007669"/>
    <property type="project" value="UniProtKB-KW"/>
</dbReference>
<dbReference type="GO" id="GO:0007064">
    <property type="term" value="P:mitotic sister chromatid cohesion"/>
    <property type="evidence" value="ECO:0007669"/>
    <property type="project" value="InterPro"/>
</dbReference>
<organism evidence="7 8">
    <name type="scientific">Steccherinum ochraceum</name>
    <dbReference type="NCBI Taxonomy" id="92696"/>
    <lineage>
        <taxon>Eukaryota</taxon>
        <taxon>Fungi</taxon>
        <taxon>Dikarya</taxon>
        <taxon>Basidiomycota</taxon>
        <taxon>Agaricomycotina</taxon>
        <taxon>Agaricomycetes</taxon>
        <taxon>Polyporales</taxon>
        <taxon>Steccherinaceae</taxon>
        <taxon>Steccherinum</taxon>
    </lineage>
</organism>
<keyword evidence="5" id="KW-0131">Cell cycle</keyword>
<accession>A0A4R0RMJ2</accession>